<organism evidence="1 2">
    <name type="scientific">Streblomastix strix</name>
    <dbReference type="NCBI Taxonomy" id="222440"/>
    <lineage>
        <taxon>Eukaryota</taxon>
        <taxon>Metamonada</taxon>
        <taxon>Preaxostyla</taxon>
        <taxon>Oxymonadida</taxon>
        <taxon>Streblomastigidae</taxon>
        <taxon>Streblomastix</taxon>
    </lineage>
</organism>
<accession>A0A5J4W2C6</accession>
<evidence type="ECO:0000313" key="1">
    <source>
        <dbReference type="EMBL" id="KAA6388669.1"/>
    </source>
</evidence>
<dbReference type="AlphaFoldDB" id="A0A5J4W2C6"/>
<dbReference type="EMBL" id="SNRW01003890">
    <property type="protein sequence ID" value="KAA6388669.1"/>
    <property type="molecule type" value="Genomic_DNA"/>
</dbReference>
<dbReference type="Proteomes" id="UP000324800">
    <property type="component" value="Unassembled WGS sequence"/>
</dbReference>
<dbReference type="OrthoDB" id="2897838at2759"/>
<reference evidence="1 2" key="1">
    <citation type="submission" date="2019-03" db="EMBL/GenBank/DDBJ databases">
        <title>Single cell metagenomics reveals metabolic interactions within the superorganism composed of flagellate Streblomastix strix and complex community of Bacteroidetes bacteria on its surface.</title>
        <authorList>
            <person name="Treitli S.C."/>
            <person name="Kolisko M."/>
            <person name="Husnik F."/>
            <person name="Keeling P."/>
            <person name="Hampl V."/>
        </authorList>
    </citation>
    <scope>NUCLEOTIDE SEQUENCE [LARGE SCALE GENOMIC DNA]</scope>
    <source>
        <strain evidence="1">ST1C</strain>
    </source>
</reference>
<name>A0A5J4W2C6_9EUKA</name>
<comment type="caution">
    <text evidence="1">The sequence shown here is derived from an EMBL/GenBank/DDBJ whole genome shotgun (WGS) entry which is preliminary data.</text>
</comment>
<gene>
    <name evidence="1" type="ORF">EZS28_015802</name>
</gene>
<protein>
    <submittedName>
        <fullName evidence="1">Uncharacterized protein</fullName>
    </submittedName>
</protein>
<sequence length="92" mass="10477">MLEWSGKLNSKTMERSELEAMQAALLLNNHKIEFKSGGIWEKSWILKSNYQSENKHPFFAQYAGIAYKTADSLSMLNRAGDYSLSRKTASRA</sequence>
<proteinExistence type="predicted"/>
<evidence type="ECO:0000313" key="2">
    <source>
        <dbReference type="Proteomes" id="UP000324800"/>
    </source>
</evidence>